<feature type="region of interest" description="Disordered" evidence="12">
    <location>
        <begin position="1"/>
        <end position="22"/>
    </location>
</feature>
<evidence type="ECO:0000313" key="16">
    <source>
        <dbReference type="EMBL" id="KAJ6043575.1"/>
    </source>
</evidence>
<dbReference type="SUPFAM" id="SSF90123">
    <property type="entry name" value="ABC transporter transmembrane region"/>
    <property type="match status" value="2"/>
</dbReference>
<dbReference type="Gene3D" id="1.20.1560.10">
    <property type="entry name" value="ABC transporter type 1, transmembrane domain"/>
    <property type="match status" value="2"/>
</dbReference>
<keyword evidence="4" id="KW-1003">Cell membrane</keyword>
<evidence type="ECO:0000313" key="17">
    <source>
        <dbReference type="Proteomes" id="UP001219568"/>
    </source>
</evidence>
<dbReference type="GO" id="GO:0005886">
    <property type="term" value="C:plasma membrane"/>
    <property type="evidence" value="ECO:0007669"/>
    <property type="project" value="UniProtKB-SubCell"/>
</dbReference>
<keyword evidence="8" id="KW-0067">ATP-binding</keyword>
<dbReference type="InterPro" id="IPR011527">
    <property type="entry name" value="ABC1_TM_dom"/>
</dbReference>
<dbReference type="PANTHER" id="PTHR24221:SF213">
    <property type="entry name" value="ABC MULTIDRUG TRANSPORTER (EUROFUNG)"/>
    <property type="match status" value="1"/>
</dbReference>
<evidence type="ECO:0000256" key="5">
    <source>
        <dbReference type="ARBA" id="ARBA00022692"/>
    </source>
</evidence>
<dbReference type="SMART" id="SM00382">
    <property type="entry name" value="AAA"/>
    <property type="match status" value="2"/>
</dbReference>
<dbReference type="InterPro" id="IPR003593">
    <property type="entry name" value="AAA+_ATPase"/>
</dbReference>
<dbReference type="PROSITE" id="PS50893">
    <property type="entry name" value="ABC_TRANSPORTER_2"/>
    <property type="match status" value="2"/>
</dbReference>
<dbReference type="InterPro" id="IPR003439">
    <property type="entry name" value="ABC_transporter-like_ATP-bd"/>
</dbReference>
<evidence type="ECO:0000256" key="12">
    <source>
        <dbReference type="SAM" id="MobiDB-lite"/>
    </source>
</evidence>
<dbReference type="CDD" id="cd18578">
    <property type="entry name" value="ABC_6TM_Pgp_ABCB1_D2_like"/>
    <property type="match status" value="1"/>
</dbReference>
<dbReference type="InterPro" id="IPR036640">
    <property type="entry name" value="ABC1_TM_sf"/>
</dbReference>
<dbReference type="GO" id="GO:0005524">
    <property type="term" value="F:ATP binding"/>
    <property type="evidence" value="ECO:0007669"/>
    <property type="project" value="UniProtKB-KW"/>
</dbReference>
<dbReference type="FunFam" id="3.40.50.300:FF:000913">
    <property type="entry name" value="ABC multidrug transporter SitT"/>
    <property type="match status" value="1"/>
</dbReference>
<keyword evidence="6" id="KW-0677">Repeat</keyword>
<evidence type="ECO:0000256" key="6">
    <source>
        <dbReference type="ARBA" id="ARBA00022737"/>
    </source>
</evidence>
<evidence type="ECO:0000256" key="4">
    <source>
        <dbReference type="ARBA" id="ARBA00022475"/>
    </source>
</evidence>
<evidence type="ECO:0000256" key="2">
    <source>
        <dbReference type="ARBA" id="ARBA00007577"/>
    </source>
</evidence>
<dbReference type="InterPro" id="IPR039421">
    <property type="entry name" value="Type_1_exporter"/>
</dbReference>
<keyword evidence="10 13" id="KW-0472">Membrane</keyword>
<dbReference type="GO" id="GO:0140359">
    <property type="term" value="F:ABC-type transporter activity"/>
    <property type="evidence" value="ECO:0007669"/>
    <property type="project" value="InterPro"/>
</dbReference>
<reference evidence="16" key="2">
    <citation type="submission" date="2023-01" db="EMBL/GenBank/DDBJ databases">
        <authorList>
            <person name="Petersen C."/>
        </authorList>
    </citation>
    <scope>NUCLEOTIDE SEQUENCE</scope>
    <source>
        <strain evidence="16">IBT 15450</strain>
    </source>
</reference>
<name>A0AAD6ICW8_PENCN</name>
<feature type="transmembrane region" description="Helical" evidence="13">
    <location>
        <begin position="908"/>
        <end position="932"/>
    </location>
</feature>
<evidence type="ECO:0000259" key="15">
    <source>
        <dbReference type="PROSITE" id="PS50929"/>
    </source>
</evidence>
<keyword evidence="17" id="KW-1185">Reference proteome</keyword>
<feature type="transmembrane region" description="Helical" evidence="13">
    <location>
        <begin position="157"/>
        <end position="174"/>
    </location>
</feature>
<dbReference type="InterPro" id="IPR027417">
    <property type="entry name" value="P-loop_NTPase"/>
</dbReference>
<evidence type="ECO:0000259" key="14">
    <source>
        <dbReference type="PROSITE" id="PS50893"/>
    </source>
</evidence>
<comment type="similarity">
    <text evidence="2">Belongs to the ABC transporter superfamily. ABCB family. Multidrug resistance exporter (TC 3.A.1.201) subfamily.</text>
</comment>
<feature type="domain" description="ABC transporter" evidence="14">
    <location>
        <begin position="1011"/>
        <end position="1259"/>
    </location>
</feature>
<dbReference type="PROSITE" id="PS50929">
    <property type="entry name" value="ABC_TM1F"/>
    <property type="match status" value="2"/>
</dbReference>
<evidence type="ECO:0000256" key="8">
    <source>
        <dbReference type="ARBA" id="ARBA00022840"/>
    </source>
</evidence>
<feature type="domain" description="ABC transporter" evidence="14">
    <location>
        <begin position="358"/>
        <end position="615"/>
    </location>
</feature>
<feature type="transmembrane region" description="Helical" evidence="13">
    <location>
        <begin position="726"/>
        <end position="745"/>
    </location>
</feature>
<feature type="domain" description="ABC transmembrane type-1" evidence="15">
    <location>
        <begin position="686"/>
        <end position="973"/>
    </location>
</feature>
<feature type="domain" description="ABC transmembrane type-1" evidence="15">
    <location>
        <begin position="107"/>
        <end position="325"/>
    </location>
</feature>
<dbReference type="AlphaFoldDB" id="A0AAD6ICW8"/>
<evidence type="ECO:0000256" key="13">
    <source>
        <dbReference type="SAM" id="Phobius"/>
    </source>
</evidence>
<dbReference type="Pfam" id="PF00664">
    <property type="entry name" value="ABC_membrane"/>
    <property type="match status" value="2"/>
</dbReference>
<dbReference type="FunFam" id="3.40.50.300:FF:001530">
    <property type="entry name" value="ABC multidrug transporter (Eurofung)"/>
    <property type="match status" value="1"/>
</dbReference>
<dbReference type="FunFam" id="1.20.1560.10:FF:000057">
    <property type="entry name" value="ABC multidrug transporter SitT"/>
    <property type="match status" value="1"/>
</dbReference>
<dbReference type="GO" id="GO:0016887">
    <property type="term" value="F:ATP hydrolysis activity"/>
    <property type="evidence" value="ECO:0007669"/>
    <property type="project" value="InterPro"/>
</dbReference>
<evidence type="ECO:0000256" key="10">
    <source>
        <dbReference type="ARBA" id="ARBA00023136"/>
    </source>
</evidence>
<organism evidence="16 17">
    <name type="scientific">Penicillium canescens</name>
    <dbReference type="NCBI Taxonomy" id="5083"/>
    <lineage>
        <taxon>Eukaryota</taxon>
        <taxon>Fungi</taxon>
        <taxon>Dikarya</taxon>
        <taxon>Ascomycota</taxon>
        <taxon>Pezizomycotina</taxon>
        <taxon>Eurotiomycetes</taxon>
        <taxon>Eurotiomycetidae</taxon>
        <taxon>Eurotiales</taxon>
        <taxon>Aspergillaceae</taxon>
        <taxon>Penicillium</taxon>
    </lineage>
</organism>
<dbReference type="SUPFAM" id="SSF52540">
    <property type="entry name" value="P-loop containing nucleoside triphosphate hydrolases"/>
    <property type="match status" value="2"/>
</dbReference>
<gene>
    <name evidence="16" type="ORF">N7460_004930</name>
</gene>
<dbReference type="Proteomes" id="UP001219568">
    <property type="component" value="Unassembled WGS sequence"/>
</dbReference>
<proteinExistence type="inferred from homology"/>
<accession>A0AAD6ICW8</accession>
<protein>
    <submittedName>
        <fullName evidence="16">Uncharacterized protein</fullName>
    </submittedName>
</protein>
<feature type="compositionally biased region" description="Basic and acidic residues" evidence="12">
    <location>
        <begin position="12"/>
        <end position="22"/>
    </location>
</feature>
<keyword evidence="7" id="KW-0547">Nucleotide-binding</keyword>
<evidence type="ECO:0000256" key="7">
    <source>
        <dbReference type="ARBA" id="ARBA00022741"/>
    </source>
</evidence>
<dbReference type="Gene3D" id="3.40.50.300">
    <property type="entry name" value="P-loop containing nucleotide triphosphate hydrolases"/>
    <property type="match status" value="2"/>
</dbReference>
<sequence>MDSPPVSPPEESNLRIDKEDKESASSPSFANYLRIVSYGARNGRVFLVILGLICAMGSGVALPLMNIVFGKLVGDFNQYFIPGAAPSEQTFKSSINQSRLGFHPEYSLYASAALRLEYTTALFAQPISRLDEISVGTITNSITGLSNTIQQSVSDRLAILFQSLALLVSAYAIAFKYSWALTLVVSAAILFVLISFSLTVPFLVKIQRNVDKADNHHASVAGDVFTSIRTVFSLGAEAPLAKKYARLVDDAQKEGLRMTPVTGIHLGLLFFAMYVSFALAFWFGLKLYREGHIANINTVITVFFSVLLVVTVLGSIASPLMAITKAISASGAFFSIIDSEKISTDGLRDQDALSHADIIFRNVSFTYPTRPGIYALNGFNATIKSGKTTALVGPSGSGKSTVVALLERWYQLSDDSLSDSTKDILSGEINVGNHRINELDLKWWRSQIGLVQQEPFLFNDSIHNNVVFGLIGSKWENEPEAVKMELVVEACKEAFADEFITRLPQDYSTVIGEGGITLSGGQRQRLAIARSIVGQPSILIFDEATSSIDVRAEKVVQAALDRISKYRTTVIIAHRLSTVRRADNIIVMKDGVNVENGTHKDLIERGEMYHGMVGAQQLEPLEALDNEEECDDVIIPKEEIEPQEYSIHEIEEEEDLQASRESKKFGFFRSFCVVAREHRRHWILYIFIVVGAVGAGSGYALQSWLFAQLIQVFQFTGQKLVNAANFWALMFFILALAIAAFYFILGWASNSISMFVVSTYRKDYFMNMVRESVSYFDREENASGSLVSRLSTDPRQIQELFGPTGVFPLISVFNVVGCVIISFIFGWKLAAVTFFAAMPFLFLSAFMRIRYEIMFESLNAEVYKDSSKFAAEAMRGFRTVTSLTMEDHIIKRYSDLLQRQRTKALRKAWYATLIFSFSDSVELCAMALTFWYGGQLLASREYDTTGFFVVYIAIIQGGQSAGQFFSFGPNIAQAKASINRILSARLTANRQLQMCTTEPLFFPDQNRTADIEFQNVTFKYSSRNVAAFSNLNVSIPSGQFVAFVGPSGAGKSTVISLLERFYDPTHGSILFNGRDIRSIDLSSYRRCISLVAQEPRLFDGTIQDNLLLGLENTDDELMQEQMVRACQDAEIHDFILSLPSGYLTNLGVSAQTSLSGGQKQRLCIARALVRRPLVLLLDEATSSLDSQSEKLIQEAMERLAVKRNMTIIAVAHRLATIQKADSIFVFGDSVSHPGSEILERGTHHELLRNKGPYWQMCQAQILEM</sequence>
<feature type="transmembrane region" description="Helical" evidence="13">
    <location>
        <begin position="682"/>
        <end position="706"/>
    </location>
</feature>
<dbReference type="PROSITE" id="PS00211">
    <property type="entry name" value="ABC_TRANSPORTER_1"/>
    <property type="match status" value="2"/>
</dbReference>
<evidence type="ECO:0000256" key="3">
    <source>
        <dbReference type="ARBA" id="ARBA00022448"/>
    </source>
</evidence>
<keyword evidence="5 13" id="KW-0812">Transmembrane</keyword>
<evidence type="ECO:0000256" key="1">
    <source>
        <dbReference type="ARBA" id="ARBA00004651"/>
    </source>
</evidence>
<evidence type="ECO:0000256" key="9">
    <source>
        <dbReference type="ARBA" id="ARBA00022989"/>
    </source>
</evidence>
<dbReference type="PANTHER" id="PTHR24221">
    <property type="entry name" value="ATP-BINDING CASSETTE SUB-FAMILY B"/>
    <property type="match status" value="1"/>
</dbReference>
<dbReference type="CDD" id="cd18577">
    <property type="entry name" value="ABC_6TM_Pgp_ABCB1_D1_like"/>
    <property type="match status" value="1"/>
</dbReference>
<feature type="transmembrane region" description="Helical" evidence="13">
    <location>
        <begin position="805"/>
        <end position="825"/>
    </location>
</feature>
<keyword evidence="3" id="KW-0813">Transport</keyword>
<feature type="transmembrane region" description="Helical" evidence="13">
    <location>
        <begin position="263"/>
        <end position="284"/>
    </location>
</feature>
<comment type="caution">
    <text evidence="16">The sequence shown here is derived from an EMBL/GenBank/DDBJ whole genome shotgun (WGS) entry which is preliminary data.</text>
</comment>
<dbReference type="InterPro" id="IPR017871">
    <property type="entry name" value="ABC_transporter-like_CS"/>
</dbReference>
<reference evidence="16" key="1">
    <citation type="journal article" date="2023" name="IMA Fungus">
        <title>Comparative genomic study of the Penicillium genus elucidates a diverse pangenome and 15 lateral gene transfer events.</title>
        <authorList>
            <person name="Petersen C."/>
            <person name="Sorensen T."/>
            <person name="Nielsen M.R."/>
            <person name="Sondergaard T.E."/>
            <person name="Sorensen J.L."/>
            <person name="Fitzpatrick D.A."/>
            <person name="Frisvad J.C."/>
            <person name="Nielsen K.L."/>
        </authorList>
    </citation>
    <scope>NUCLEOTIDE SEQUENCE</scope>
    <source>
        <strain evidence="16">IBT 15450</strain>
    </source>
</reference>
<dbReference type="EMBL" id="JAQJZL010000004">
    <property type="protein sequence ID" value="KAJ6043575.1"/>
    <property type="molecule type" value="Genomic_DNA"/>
</dbReference>
<keyword evidence="11" id="KW-0325">Glycoprotein</keyword>
<feature type="transmembrane region" description="Helical" evidence="13">
    <location>
        <begin position="296"/>
        <end position="317"/>
    </location>
</feature>
<feature type="transmembrane region" description="Helical" evidence="13">
    <location>
        <begin position="180"/>
        <end position="204"/>
    </location>
</feature>
<dbReference type="Pfam" id="PF00005">
    <property type="entry name" value="ABC_tran"/>
    <property type="match status" value="2"/>
</dbReference>
<evidence type="ECO:0000256" key="11">
    <source>
        <dbReference type="ARBA" id="ARBA00023180"/>
    </source>
</evidence>
<feature type="transmembrane region" description="Helical" evidence="13">
    <location>
        <begin position="831"/>
        <end position="849"/>
    </location>
</feature>
<comment type="subcellular location">
    <subcellularLocation>
        <location evidence="1">Cell membrane</location>
        <topology evidence="1">Multi-pass membrane protein</topology>
    </subcellularLocation>
</comment>
<feature type="transmembrane region" description="Helical" evidence="13">
    <location>
        <begin position="45"/>
        <end position="69"/>
    </location>
</feature>
<keyword evidence="9 13" id="KW-1133">Transmembrane helix</keyword>